<gene>
    <name evidence="1" type="ORF">PIBRA_LOCUS11170</name>
</gene>
<dbReference type="EMBL" id="CALOZG010000042">
    <property type="protein sequence ID" value="CAH4035065.1"/>
    <property type="molecule type" value="Genomic_DNA"/>
</dbReference>
<comment type="caution">
    <text evidence="1">The sequence shown here is derived from an EMBL/GenBank/DDBJ whole genome shotgun (WGS) entry which is preliminary data.</text>
</comment>
<protein>
    <submittedName>
        <fullName evidence="1">Uncharacterized protein</fullName>
    </submittedName>
</protein>
<dbReference type="Proteomes" id="UP001152562">
    <property type="component" value="Unassembled WGS sequence"/>
</dbReference>
<keyword evidence="2" id="KW-1185">Reference proteome</keyword>
<reference evidence="1" key="1">
    <citation type="submission" date="2022-05" db="EMBL/GenBank/DDBJ databases">
        <authorList>
            <person name="Okamura Y."/>
        </authorList>
    </citation>
    <scope>NUCLEOTIDE SEQUENCE</scope>
</reference>
<evidence type="ECO:0000313" key="2">
    <source>
        <dbReference type="Proteomes" id="UP001152562"/>
    </source>
</evidence>
<sequence>MRSAQGHEQWLSRSEGIVAYAWLNPHLVELCGVPHRSSRKTSRGPHAWSTRLIIRPQSDLKHGSPTGPAVQPCNWVLTFNKLPIT</sequence>
<organism evidence="1 2">
    <name type="scientific">Pieris brassicae</name>
    <name type="common">White butterfly</name>
    <name type="synonym">Large white butterfly</name>
    <dbReference type="NCBI Taxonomy" id="7116"/>
    <lineage>
        <taxon>Eukaryota</taxon>
        <taxon>Metazoa</taxon>
        <taxon>Ecdysozoa</taxon>
        <taxon>Arthropoda</taxon>
        <taxon>Hexapoda</taxon>
        <taxon>Insecta</taxon>
        <taxon>Pterygota</taxon>
        <taxon>Neoptera</taxon>
        <taxon>Endopterygota</taxon>
        <taxon>Lepidoptera</taxon>
        <taxon>Glossata</taxon>
        <taxon>Ditrysia</taxon>
        <taxon>Papilionoidea</taxon>
        <taxon>Pieridae</taxon>
        <taxon>Pierinae</taxon>
        <taxon>Pieris</taxon>
    </lineage>
</organism>
<accession>A0A9P0TTE6</accession>
<evidence type="ECO:0000313" key="1">
    <source>
        <dbReference type="EMBL" id="CAH4035065.1"/>
    </source>
</evidence>
<name>A0A9P0TTE6_PIEBR</name>
<proteinExistence type="predicted"/>
<dbReference type="AlphaFoldDB" id="A0A9P0TTE6"/>